<name>A0A423V8Q0_CYTCH</name>
<accession>A0A423V8Q0</accession>
<comment type="caution">
    <text evidence="1">The sequence shown here is derived from an EMBL/GenBank/DDBJ whole genome shotgun (WGS) entry which is preliminary data.</text>
</comment>
<dbReference type="Proteomes" id="UP000284375">
    <property type="component" value="Unassembled WGS sequence"/>
</dbReference>
<dbReference type="Pfam" id="PF11017">
    <property type="entry name" value="DUF2855"/>
    <property type="match status" value="1"/>
</dbReference>
<sequence>MAETPVIQVLEKDRYFTQHLVPLPDAVPYPPLGPSSVRIRTKVMCLTANNVTYAKLGFLVKWWDVHPLPPSTPAPFNDAAKYGRINCWGFAEVLESTHASVEKGSYLWGYLPIGTLAQDLVVEEGKVPGQVIVTSEHRQAIMPIYNRYISYPPSLSSNIKAKAEMVAYDAIIRVMFETAYLLNRFVFTSDPKDTVNPVMGGGRWTTEMADSNDATVICLAPGSKVALCFARELRHGRSKPVGKVIGAASEYSLAFVAGTGEYDEVVSTKETAEKVLAGVDSEKRVILVDFGGRGGIAEKWAEAISKSHQNFLLIQVGAEVSEVSSSQMLAGMQQTQSVKPAYESVQVNASDMRDGAMAKVGEGQYFEGLENAWKEFSQSSINGLEITWGDSMEDVKKGWDLLCTGGVKPNEGLAYVL</sequence>
<keyword evidence="2" id="KW-1185">Reference proteome</keyword>
<reference evidence="1 2" key="1">
    <citation type="submission" date="2015-09" db="EMBL/GenBank/DDBJ databases">
        <title>Host preference determinants of Valsa canker pathogens revealed by comparative genomics.</title>
        <authorList>
            <person name="Yin Z."/>
            <person name="Huang L."/>
        </authorList>
    </citation>
    <scope>NUCLEOTIDE SEQUENCE [LARGE SCALE GENOMIC DNA]</scope>
    <source>
        <strain evidence="1 2">YSFL</strain>
    </source>
</reference>
<evidence type="ECO:0000313" key="1">
    <source>
        <dbReference type="EMBL" id="ROV87206.1"/>
    </source>
</evidence>
<dbReference type="EMBL" id="LJZO01000090">
    <property type="protein sequence ID" value="ROV87206.1"/>
    <property type="molecule type" value="Genomic_DNA"/>
</dbReference>
<dbReference type="AlphaFoldDB" id="A0A423V8Q0"/>
<gene>
    <name evidence="1" type="ORF">VSDG_09940</name>
</gene>
<dbReference type="InterPro" id="IPR021276">
    <property type="entry name" value="DUF2855"/>
</dbReference>
<dbReference type="OrthoDB" id="192702at2759"/>
<organism evidence="1 2">
    <name type="scientific">Cytospora chrysosperma</name>
    <name type="common">Cytospora canker fungus</name>
    <name type="synonym">Sphaeria chrysosperma</name>
    <dbReference type="NCBI Taxonomy" id="252740"/>
    <lineage>
        <taxon>Eukaryota</taxon>
        <taxon>Fungi</taxon>
        <taxon>Dikarya</taxon>
        <taxon>Ascomycota</taxon>
        <taxon>Pezizomycotina</taxon>
        <taxon>Sordariomycetes</taxon>
        <taxon>Sordariomycetidae</taxon>
        <taxon>Diaporthales</taxon>
        <taxon>Cytosporaceae</taxon>
        <taxon>Cytospora</taxon>
    </lineage>
</organism>
<protein>
    <submittedName>
        <fullName evidence="1">Uncharacterized protein</fullName>
    </submittedName>
</protein>
<proteinExistence type="predicted"/>
<evidence type="ECO:0000313" key="2">
    <source>
        <dbReference type="Proteomes" id="UP000284375"/>
    </source>
</evidence>